<feature type="region of interest" description="Disordered" evidence="1">
    <location>
        <begin position="63"/>
        <end position="91"/>
    </location>
</feature>
<gene>
    <name evidence="2" type="ORF">NMK_3322</name>
</gene>
<accession>A0A2R5FI84</accession>
<dbReference type="AlphaFoldDB" id="A0A2R5FI84"/>
<sequence length="91" mass="10223">MIRDLPKQVAQGMAAMMPGKTAIMRSRLRRSSFLKDKGRILGLLVSRLNAKTERPALYVCRKDKNQQQGNAADKTTHGVEFTQESTGRQFS</sequence>
<keyword evidence="3" id="KW-1185">Reference proteome</keyword>
<protein>
    <submittedName>
        <fullName evidence="2">Oligoribonuclease</fullName>
    </submittedName>
</protein>
<evidence type="ECO:0000256" key="1">
    <source>
        <dbReference type="SAM" id="MobiDB-lite"/>
    </source>
</evidence>
<comment type="caution">
    <text evidence="2">The sequence shown here is derived from an EMBL/GenBank/DDBJ whole genome shotgun (WGS) entry which is preliminary data.</text>
</comment>
<evidence type="ECO:0000313" key="2">
    <source>
        <dbReference type="EMBL" id="GBG15711.1"/>
    </source>
</evidence>
<proteinExistence type="predicted"/>
<dbReference type="EMBL" id="BDOQ01000019">
    <property type="protein sequence ID" value="GBG15711.1"/>
    <property type="molecule type" value="Genomic_DNA"/>
</dbReference>
<name>A0A2R5FI84_9PROT</name>
<evidence type="ECO:0000313" key="3">
    <source>
        <dbReference type="Proteomes" id="UP000245081"/>
    </source>
</evidence>
<dbReference type="Proteomes" id="UP000245081">
    <property type="component" value="Unassembled WGS sequence"/>
</dbReference>
<organism evidence="2 3">
    <name type="scientific">Novimethylophilus kurashikiensis</name>
    <dbReference type="NCBI Taxonomy" id="1825523"/>
    <lineage>
        <taxon>Bacteria</taxon>
        <taxon>Pseudomonadati</taxon>
        <taxon>Pseudomonadota</taxon>
        <taxon>Betaproteobacteria</taxon>
        <taxon>Nitrosomonadales</taxon>
        <taxon>Methylophilaceae</taxon>
        <taxon>Novimethylophilus</taxon>
    </lineage>
</organism>
<reference evidence="2 3" key="1">
    <citation type="journal article" date="2018" name="Environ. Microbiol.">
        <title>Isolation and genomic characterization of Novimethylophilus kurashikiensis gen. nov. sp. nov., a new lanthanide-dependent methylotrophic species of Methylophilaceae.</title>
        <authorList>
            <person name="Lv H."/>
            <person name="Sahin N."/>
            <person name="Tani A."/>
        </authorList>
    </citation>
    <scope>NUCLEOTIDE SEQUENCE [LARGE SCALE GENOMIC DNA]</scope>
    <source>
        <strain evidence="2 3">La2-4</strain>
    </source>
</reference>
<feature type="compositionally biased region" description="Polar residues" evidence="1">
    <location>
        <begin position="82"/>
        <end position="91"/>
    </location>
</feature>